<evidence type="ECO:0000313" key="8">
    <source>
        <dbReference type="EMBL" id="SMF48357.1"/>
    </source>
</evidence>
<feature type="binding site" evidence="7">
    <location>
        <position position="138"/>
    </location>
    <ligand>
        <name>pyridoxal 5'-phosphate</name>
        <dbReference type="ChEBI" id="CHEBI:597326"/>
    </ligand>
</feature>
<dbReference type="PROSITE" id="PS00600">
    <property type="entry name" value="AA_TRANSFER_CLASS_3"/>
    <property type="match status" value="1"/>
</dbReference>
<dbReference type="InterPro" id="IPR004636">
    <property type="entry name" value="AcOrn/SuccOrn_fam"/>
</dbReference>
<dbReference type="SUPFAM" id="SSF53383">
    <property type="entry name" value="PLP-dependent transferases"/>
    <property type="match status" value="1"/>
</dbReference>
<comment type="catalytic activity">
    <reaction evidence="6">
        <text>L-2,4-diaminobutanoate + 2-oxoglutarate = L-aspartate 4-semialdehyde + L-glutamate</text>
        <dbReference type="Rhea" id="RHEA:11160"/>
        <dbReference type="ChEBI" id="CHEBI:16810"/>
        <dbReference type="ChEBI" id="CHEBI:29985"/>
        <dbReference type="ChEBI" id="CHEBI:58761"/>
        <dbReference type="ChEBI" id="CHEBI:537519"/>
        <dbReference type="EC" id="2.6.1.76"/>
    </reaction>
</comment>
<comment type="subunit">
    <text evidence="7">Homodimer.</text>
</comment>
<keyword evidence="7" id="KW-0963">Cytoplasm</keyword>
<dbReference type="Gene3D" id="3.40.640.10">
    <property type="entry name" value="Type I PLP-dependent aspartate aminotransferase-like (Major domain)"/>
    <property type="match status" value="1"/>
</dbReference>
<evidence type="ECO:0000256" key="7">
    <source>
        <dbReference type="HAMAP-Rule" id="MF_01107"/>
    </source>
</evidence>
<keyword evidence="5 7" id="KW-0663">Pyridoxal phosphate</keyword>
<evidence type="ECO:0000256" key="1">
    <source>
        <dbReference type="ARBA" id="ARBA00004946"/>
    </source>
</evidence>
<evidence type="ECO:0000256" key="5">
    <source>
        <dbReference type="ARBA" id="ARBA00022898"/>
    </source>
</evidence>
<keyword evidence="3 7" id="KW-0032">Aminotransferase</keyword>
<accession>A0A1Y6C6T4</accession>
<feature type="binding site" evidence="7">
    <location>
        <begin position="223"/>
        <end position="226"/>
    </location>
    <ligand>
        <name>pyridoxal 5'-phosphate</name>
        <dbReference type="ChEBI" id="CHEBI:597326"/>
    </ligand>
</feature>
<dbReference type="NCBIfam" id="NF003468">
    <property type="entry name" value="PRK05093.1"/>
    <property type="match status" value="1"/>
</dbReference>
<dbReference type="STRING" id="1123014.SAMN02745746_03555"/>
<keyword evidence="2 7" id="KW-0055">Arginine biosynthesis</keyword>
<dbReference type="NCBIfam" id="NF002325">
    <property type="entry name" value="PRK01278.1"/>
    <property type="match status" value="1"/>
</dbReference>
<dbReference type="GO" id="GO:0045303">
    <property type="term" value="F:diaminobutyrate-2-oxoglutarate transaminase activity"/>
    <property type="evidence" value="ECO:0007669"/>
    <property type="project" value="UniProtKB-EC"/>
</dbReference>
<comment type="subcellular location">
    <subcellularLocation>
        <location evidence="7">Cytoplasm</location>
    </subcellularLocation>
</comment>
<feature type="modified residue" description="N6-(pyridoxal phosphate)lysine" evidence="7">
    <location>
        <position position="252"/>
    </location>
</feature>
<keyword evidence="4 7" id="KW-0808">Transferase</keyword>
<dbReference type="HAMAP" id="MF_01107">
    <property type="entry name" value="ArgD_aminotrans_3"/>
    <property type="match status" value="1"/>
</dbReference>
<evidence type="ECO:0000256" key="2">
    <source>
        <dbReference type="ARBA" id="ARBA00022571"/>
    </source>
</evidence>
<dbReference type="InterPro" id="IPR017652">
    <property type="entry name" value="Ac/SucOrn_transaminase_bac"/>
</dbReference>
<dbReference type="NCBIfam" id="TIGR00707">
    <property type="entry name" value="argD"/>
    <property type="match status" value="1"/>
</dbReference>
<dbReference type="AlphaFoldDB" id="A0A1Y6C6T4"/>
<feature type="binding site" evidence="7">
    <location>
        <position position="281"/>
    </location>
    <ligand>
        <name>pyridoxal 5'-phosphate</name>
        <dbReference type="ChEBI" id="CHEBI:597326"/>
    </ligand>
</feature>
<keyword evidence="7" id="KW-0028">Amino-acid biosynthesis</keyword>
<comment type="pathway">
    <text evidence="7">Amino-acid biosynthesis; L-arginine biosynthesis; N(2)-acetyl-L-ornithine from L-glutamate: step 4/4.</text>
</comment>
<organism evidence="8 9">
    <name type="scientific">Pseudogulbenkiania subflava DSM 22618</name>
    <dbReference type="NCBI Taxonomy" id="1123014"/>
    <lineage>
        <taxon>Bacteria</taxon>
        <taxon>Pseudomonadati</taxon>
        <taxon>Pseudomonadota</taxon>
        <taxon>Betaproteobacteria</taxon>
        <taxon>Neisseriales</taxon>
        <taxon>Chromobacteriaceae</taxon>
        <taxon>Pseudogulbenkiania</taxon>
    </lineage>
</organism>
<comment type="cofactor">
    <cofactor evidence="7">
        <name>pyridoxal 5'-phosphate</name>
        <dbReference type="ChEBI" id="CHEBI:597326"/>
    </cofactor>
    <text evidence="7">Binds 1 pyridoxal phosphate per subunit.</text>
</comment>
<dbReference type="FunFam" id="3.40.640.10:FF:000004">
    <property type="entry name" value="Acetylornithine aminotransferase"/>
    <property type="match status" value="1"/>
</dbReference>
<sequence>MTAQVNRHTFDEVMVPNYAPAAFIPVSGKGSRLWDQGGNEYIDFASGIAVTSLGHLHPELTAVLHEQVDRLWHLSNTFTNEPALRLARRLTESTFAEKVFFSNSGAEANEAALKLARRYAFDHFGGDKTGIVSCKQAFHGRTLFTVSVGGQPKYTEGFAPLPGNLNHIEFNNLAAAEAAINDGTCAVIVEPVQGEGGVLPATPEYLKKLRELCDKHNALLIFDEVQIGVGRSGSLFAYMHYGVTPDILTSAKALGNGMPIGAMLTTSKIAASFVVGTHGSTYGGNPLACTVADKVIEIINTPEVLQGVHKRHQWLKEGLERINAKYGVFKDVRGMGLLMGAELQGELQGKAKDFVNAGARHGLVVLVAGTNIVRLAPSLVIPETDLQEGLKRLEAVTAELLEKAKAAKEAQPA</sequence>
<dbReference type="InterPro" id="IPR049704">
    <property type="entry name" value="Aminotrans_3_PPA_site"/>
</dbReference>
<dbReference type="GO" id="GO:0042802">
    <property type="term" value="F:identical protein binding"/>
    <property type="evidence" value="ECO:0007669"/>
    <property type="project" value="TreeGrafter"/>
</dbReference>
<evidence type="ECO:0000313" key="9">
    <source>
        <dbReference type="Proteomes" id="UP000192920"/>
    </source>
</evidence>
<dbReference type="InterPro" id="IPR015421">
    <property type="entry name" value="PyrdxlP-dep_Trfase_major"/>
</dbReference>
<comment type="pathway">
    <text evidence="1">Amine and polyamine biosynthesis; ectoine biosynthesis; L-ectoine from L-aspartate 4-semialdehyde: step 1/3.</text>
</comment>
<protein>
    <recommendedName>
        <fullName evidence="7">Acetylornithine aminotransferase</fullName>
        <shortName evidence="7">ACOAT</shortName>
        <ecNumber evidence="7">2.6.1.11</ecNumber>
    </recommendedName>
</protein>
<feature type="binding site" evidence="7">
    <location>
        <position position="280"/>
    </location>
    <ligand>
        <name>N(2)-acetyl-L-ornithine</name>
        <dbReference type="ChEBI" id="CHEBI:57805"/>
    </ligand>
</feature>
<comment type="similarity">
    <text evidence="7">Belongs to the class-III pyridoxal-phosphate-dependent aminotransferase family. ArgD subfamily.</text>
</comment>
<comment type="catalytic activity">
    <reaction evidence="7">
        <text>N(2)-acetyl-L-ornithine + 2-oxoglutarate = N-acetyl-L-glutamate 5-semialdehyde + L-glutamate</text>
        <dbReference type="Rhea" id="RHEA:18049"/>
        <dbReference type="ChEBI" id="CHEBI:16810"/>
        <dbReference type="ChEBI" id="CHEBI:29123"/>
        <dbReference type="ChEBI" id="CHEBI:29985"/>
        <dbReference type="ChEBI" id="CHEBI:57805"/>
        <dbReference type="EC" id="2.6.1.11"/>
    </reaction>
</comment>
<dbReference type="PANTHER" id="PTHR11986">
    <property type="entry name" value="AMINOTRANSFERASE CLASS III"/>
    <property type="match status" value="1"/>
</dbReference>
<evidence type="ECO:0000256" key="3">
    <source>
        <dbReference type="ARBA" id="ARBA00022576"/>
    </source>
</evidence>
<reference evidence="9" key="1">
    <citation type="submission" date="2017-04" db="EMBL/GenBank/DDBJ databases">
        <authorList>
            <person name="Varghese N."/>
            <person name="Submissions S."/>
        </authorList>
    </citation>
    <scope>NUCLEOTIDE SEQUENCE [LARGE SCALE GENOMIC DNA]</scope>
    <source>
        <strain evidence="9">DSM 22618</strain>
    </source>
</reference>
<dbReference type="InterPro" id="IPR015422">
    <property type="entry name" value="PyrdxlP-dep_Trfase_small"/>
</dbReference>
<gene>
    <name evidence="7" type="primary">argD</name>
    <name evidence="8" type="ORF">SAMN02745746_03555</name>
</gene>
<dbReference type="EC" id="2.6.1.11" evidence="7"/>
<dbReference type="UniPathway" id="UPA00068">
    <property type="reaction ID" value="UER00109"/>
</dbReference>
<comment type="miscellaneous">
    <text evidence="7">May also have succinyldiaminopimelate aminotransferase activity, thus carrying out the corresponding step in lysine biosynthesis.</text>
</comment>
<proteinExistence type="inferred from homology"/>
<evidence type="ECO:0000256" key="4">
    <source>
        <dbReference type="ARBA" id="ARBA00022679"/>
    </source>
</evidence>
<evidence type="ECO:0000256" key="6">
    <source>
        <dbReference type="ARBA" id="ARBA00049111"/>
    </source>
</evidence>
<feature type="binding site" evidence="7">
    <location>
        <position position="141"/>
    </location>
    <ligand>
        <name>N(2)-acetyl-L-ornithine</name>
        <dbReference type="ChEBI" id="CHEBI:57805"/>
    </ligand>
</feature>
<dbReference type="CDD" id="cd00610">
    <property type="entry name" value="OAT_like"/>
    <property type="match status" value="1"/>
</dbReference>
<dbReference type="GO" id="GO:0006526">
    <property type="term" value="P:L-arginine biosynthetic process"/>
    <property type="evidence" value="ECO:0007669"/>
    <property type="project" value="UniProtKB-UniRule"/>
</dbReference>
<dbReference type="Pfam" id="PF00202">
    <property type="entry name" value="Aminotran_3"/>
    <property type="match status" value="1"/>
</dbReference>
<dbReference type="NCBIfam" id="NF009047">
    <property type="entry name" value="PRK12381.1"/>
    <property type="match status" value="1"/>
</dbReference>
<dbReference type="EMBL" id="FXAG01000025">
    <property type="protein sequence ID" value="SMF48357.1"/>
    <property type="molecule type" value="Genomic_DNA"/>
</dbReference>
<dbReference type="GO" id="GO:0005737">
    <property type="term" value="C:cytoplasm"/>
    <property type="evidence" value="ECO:0007669"/>
    <property type="project" value="UniProtKB-SubCell"/>
</dbReference>
<dbReference type="Proteomes" id="UP000192920">
    <property type="component" value="Unassembled WGS sequence"/>
</dbReference>
<keyword evidence="9" id="KW-1185">Reference proteome</keyword>
<name>A0A1Y6C6T4_9NEIS</name>
<dbReference type="GO" id="GO:0003992">
    <property type="term" value="F:N2-acetyl-L-ornithine:2-oxoglutarate 5-aminotransferase activity"/>
    <property type="evidence" value="ECO:0007669"/>
    <property type="project" value="UniProtKB-UniRule"/>
</dbReference>
<dbReference type="NCBIfam" id="TIGR03246">
    <property type="entry name" value="arg_catab_astC"/>
    <property type="match status" value="1"/>
</dbReference>
<dbReference type="GO" id="GO:0030170">
    <property type="term" value="F:pyridoxal phosphate binding"/>
    <property type="evidence" value="ECO:0007669"/>
    <property type="project" value="InterPro"/>
</dbReference>
<dbReference type="InterPro" id="IPR050103">
    <property type="entry name" value="Class-III_PLP-dep_AT"/>
</dbReference>
<dbReference type="InterPro" id="IPR005814">
    <property type="entry name" value="Aminotrans_3"/>
</dbReference>
<dbReference type="PIRSF" id="PIRSF000521">
    <property type="entry name" value="Transaminase_4ab_Lys_Orn"/>
    <property type="match status" value="1"/>
</dbReference>
<dbReference type="InterPro" id="IPR015424">
    <property type="entry name" value="PyrdxlP-dep_Trfase"/>
</dbReference>
<dbReference type="RefSeq" id="WP_085277568.1">
    <property type="nucleotide sequence ID" value="NZ_FXAG01000025.1"/>
</dbReference>
<feature type="binding site" evidence="7">
    <location>
        <begin position="105"/>
        <end position="106"/>
    </location>
    <ligand>
        <name>pyridoxal 5'-phosphate</name>
        <dbReference type="ChEBI" id="CHEBI:597326"/>
    </ligand>
</feature>
<dbReference type="PANTHER" id="PTHR11986:SF113">
    <property type="entry name" value="SUCCINYLORNITHINE TRANSAMINASE"/>
    <property type="match status" value="1"/>
</dbReference>
<dbReference type="Gene3D" id="3.90.1150.10">
    <property type="entry name" value="Aspartate Aminotransferase, domain 1"/>
    <property type="match status" value="1"/>
</dbReference>